<dbReference type="GO" id="GO:0000324">
    <property type="term" value="C:fungal-type vacuole"/>
    <property type="evidence" value="ECO:0007669"/>
    <property type="project" value="TreeGrafter"/>
</dbReference>
<reference evidence="7 8" key="1">
    <citation type="journal article" date="2016" name="Genome Biol. Evol.">
        <title>Divergent and convergent evolution of fungal pathogenicity.</title>
        <authorList>
            <person name="Shang Y."/>
            <person name="Xiao G."/>
            <person name="Zheng P."/>
            <person name="Cen K."/>
            <person name="Zhan S."/>
            <person name="Wang C."/>
        </authorList>
    </citation>
    <scope>NUCLEOTIDE SEQUENCE [LARGE SCALE GENOMIC DNA]</scope>
    <source>
        <strain evidence="7 8">RCEF 4871</strain>
    </source>
</reference>
<sequence>MFNLRRLLSFALLIGVGLVLFTQTAEAAKGPKITHKVYFDIEHGDKPLGRIVIGLYGKTVPKTAENFRALATGEKGFGYEGSTFHRVIKQFMIQGGDFTKGDGTGGKSIYGAKFEDENFKLKHTKKGLLSMANAGPGTNGSQFFITTVITSWLDGRHVVFGEVLEGYNIVEEIEKAETSSGDKPVETVKIAKSGELEVPSEGLDGSAGWADGVAPVENDVIGGGSPPEGWSLLQKVGLFGFVVAAAVFYVRLRKSSGGKYMDKSVV</sequence>
<dbReference type="GO" id="GO:0016018">
    <property type="term" value="F:cyclosporin A binding"/>
    <property type="evidence" value="ECO:0007669"/>
    <property type="project" value="TreeGrafter"/>
</dbReference>
<keyword evidence="5" id="KW-1133">Transmembrane helix</keyword>
<dbReference type="GO" id="GO:0003755">
    <property type="term" value="F:peptidyl-prolyl cis-trans isomerase activity"/>
    <property type="evidence" value="ECO:0007669"/>
    <property type="project" value="UniProtKB-UniRule"/>
</dbReference>
<dbReference type="OMA" id="ENHEITH"/>
<dbReference type="GO" id="GO:0005783">
    <property type="term" value="C:endoplasmic reticulum"/>
    <property type="evidence" value="ECO:0007669"/>
    <property type="project" value="TreeGrafter"/>
</dbReference>
<feature type="domain" description="PPIase cyclophilin-type" evidence="6">
    <location>
        <begin position="38"/>
        <end position="195"/>
    </location>
</feature>
<name>A0A162K1F6_METRR</name>
<dbReference type="EMBL" id="AZHC01000001">
    <property type="protein sequence ID" value="OAA52058.1"/>
    <property type="molecule type" value="Genomic_DNA"/>
</dbReference>
<dbReference type="PANTHER" id="PTHR11071:SF561">
    <property type="entry name" value="PEPTIDYL-PROLYL CIS-TRANS ISOMERASE D-RELATED"/>
    <property type="match status" value="1"/>
</dbReference>
<dbReference type="InterPro" id="IPR002130">
    <property type="entry name" value="Cyclophilin-type_PPIase_dom"/>
</dbReference>
<keyword evidence="5" id="KW-0812">Transmembrane</keyword>
<protein>
    <recommendedName>
        <fullName evidence="4">Peptidyl-prolyl cis-trans isomerase</fullName>
        <shortName evidence="4">PPIase</shortName>
        <ecNumber evidence="4">5.2.1.8</ecNumber>
    </recommendedName>
</protein>
<dbReference type="CDD" id="cd01926">
    <property type="entry name" value="cyclophilin_ABH_like"/>
    <property type="match status" value="1"/>
</dbReference>
<feature type="chain" id="PRO_5007747868" description="Peptidyl-prolyl cis-trans isomerase" evidence="4">
    <location>
        <begin position="28"/>
        <end position="266"/>
    </location>
</feature>
<evidence type="ECO:0000256" key="5">
    <source>
        <dbReference type="SAM" id="Phobius"/>
    </source>
</evidence>
<keyword evidence="5" id="KW-0472">Membrane</keyword>
<dbReference type="EC" id="5.2.1.8" evidence="4"/>
<dbReference type="Proteomes" id="UP000243498">
    <property type="component" value="Unassembled WGS sequence"/>
</dbReference>
<feature type="transmembrane region" description="Helical" evidence="5">
    <location>
        <begin position="232"/>
        <end position="252"/>
    </location>
</feature>
<organism evidence="7 8">
    <name type="scientific">Metarhizium rileyi (strain RCEF 4871)</name>
    <name type="common">Nomuraea rileyi</name>
    <dbReference type="NCBI Taxonomy" id="1649241"/>
    <lineage>
        <taxon>Eukaryota</taxon>
        <taxon>Fungi</taxon>
        <taxon>Dikarya</taxon>
        <taxon>Ascomycota</taxon>
        <taxon>Pezizomycotina</taxon>
        <taxon>Sordariomycetes</taxon>
        <taxon>Hypocreomycetidae</taxon>
        <taxon>Hypocreales</taxon>
        <taxon>Clavicipitaceae</taxon>
        <taxon>Metarhizium</taxon>
    </lineage>
</organism>
<dbReference type="AlphaFoldDB" id="A0A162K1F6"/>
<dbReference type="Pfam" id="PF00160">
    <property type="entry name" value="Pro_isomerase"/>
    <property type="match status" value="1"/>
</dbReference>
<evidence type="ECO:0000256" key="2">
    <source>
        <dbReference type="ARBA" id="ARBA00023110"/>
    </source>
</evidence>
<comment type="similarity">
    <text evidence="4">Belongs to the cyclophilin-type PPIase family.</text>
</comment>
<dbReference type="Gene3D" id="2.40.100.10">
    <property type="entry name" value="Cyclophilin-like"/>
    <property type="match status" value="1"/>
</dbReference>
<dbReference type="InterPro" id="IPR020892">
    <property type="entry name" value="Cyclophilin-type_PPIase_CS"/>
</dbReference>
<evidence type="ECO:0000256" key="3">
    <source>
        <dbReference type="ARBA" id="ARBA00023235"/>
    </source>
</evidence>
<dbReference type="GO" id="GO:0006457">
    <property type="term" value="P:protein folding"/>
    <property type="evidence" value="ECO:0007669"/>
    <property type="project" value="InterPro"/>
</dbReference>
<evidence type="ECO:0000313" key="7">
    <source>
        <dbReference type="EMBL" id="OAA52058.1"/>
    </source>
</evidence>
<comment type="catalytic activity">
    <reaction evidence="1 4">
        <text>[protein]-peptidylproline (omega=180) = [protein]-peptidylproline (omega=0)</text>
        <dbReference type="Rhea" id="RHEA:16237"/>
        <dbReference type="Rhea" id="RHEA-COMP:10747"/>
        <dbReference type="Rhea" id="RHEA-COMP:10748"/>
        <dbReference type="ChEBI" id="CHEBI:83833"/>
        <dbReference type="ChEBI" id="CHEBI:83834"/>
        <dbReference type="EC" id="5.2.1.8"/>
    </reaction>
</comment>
<evidence type="ECO:0000256" key="4">
    <source>
        <dbReference type="RuleBase" id="RU363019"/>
    </source>
</evidence>
<dbReference type="SUPFAM" id="SSF50891">
    <property type="entry name" value="Cyclophilin-like"/>
    <property type="match status" value="1"/>
</dbReference>
<keyword evidence="2 4" id="KW-0697">Rotamase</keyword>
<proteinExistence type="inferred from homology"/>
<evidence type="ECO:0000259" key="6">
    <source>
        <dbReference type="PROSITE" id="PS50072"/>
    </source>
</evidence>
<dbReference type="PANTHER" id="PTHR11071">
    <property type="entry name" value="PEPTIDYL-PROLYL CIS-TRANS ISOMERASE"/>
    <property type="match status" value="1"/>
</dbReference>
<gene>
    <name evidence="7" type="ORF">NOR_00651</name>
</gene>
<dbReference type="PROSITE" id="PS50072">
    <property type="entry name" value="CSA_PPIASE_2"/>
    <property type="match status" value="1"/>
</dbReference>
<dbReference type="FunFam" id="2.40.100.10:FF:000001">
    <property type="entry name" value="Peptidyl-prolyl cis-trans isomerase"/>
    <property type="match status" value="1"/>
</dbReference>
<keyword evidence="3 4" id="KW-0413">Isomerase</keyword>
<evidence type="ECO:0000256" key="1">
    <source>
        <dbReference type="ARBA" id="ARBA00000971"/>
    </source>
</evidence>
<dbReference type="STRING" id="1081105.A0A162K1F6"/>
<dbReference type="OrthoDB" id="193499at2759"/>
<keyword evidence="8" id="KW-1185">Reference proteome</keyword>
<dbReference type="PRINTS" id="PR00153">
    <property type="entry name" value="CSAPPISMRASE"/>
</dbReference>
<dbReference type="InterPro" id="IPR029000">
    <property type="entry name" value="Cyclophilin-like_dom_sf"/>
</dbReference>
<comment type="caution">
    <text evidence="7">The sequence shown here is derived from an EMBL/GenBank/DDBJ whole genome shotgun (WGS) entry which is preliminary data.</text>
</comment>
<accession>A0A162K1F6</accession>
<keyword evidence="4" id="KW-0732">Signal</keyword>
<dbReference type="PROSITE" id="PS00170">
    <property type="entry name" value="CSA_PPIASE_1"/>
    <property type="match status" value="1"/>
</dbReference>
<feature type="signal peptide" evidence="4">
    <location>
        <begin position="1"/>
        <end position="27"/>
    </location>
</feature>
<comment type="function">
    <text evidence="4">PPIases accelerate the folding of proteins. It catalyzes the cis-trans isomerization of proline imidic peptide bonds in oligopeptides.</text>
</comment>
<evidence type="ECO:0000313" key="8">
    <source>
        <dbReference type="Proteomes" id="UP000243498"/>
    </source>
</evidence>